<dbReference type="InterPro" id="IPR003812">
    <property type="entry name" value="Fido"/>
</dbReference>
<accession>E7G8T5</accession>
<dbReference type="InterPro" id="IPR053737">
    <property type="entry name" value="Type_II_TA_Toxin"/>
</dbReference>
<dbReference type="Proteomes" id="UP000003157">
    <property type="component" value="Unassembled WGS sequence"/>
</dbReference>
<dbReference type="InterPro" id="IPR011204">
    <property type="entry name" value="Virulence_RhuM-like"/>
</dbReference>
<dbReference type="Pfam" id="PF13310">
    <property type="entry name" value="Virulence_RhuM"/>
    <property type="match status" value="1"/>
</dbReference>
<evidence type="ECO:0000313" key="2">
    <source>
        <dbReference type="EMBL" id="EFW05528.1"/>
    </source>
</evidence>
<comment type="caution">
    <text evidence="2">The sequence shown here is derived from an EMBL/GenBank/DDBJ whole genome shotgun (WGS) entry which is preliminary data.</text>
</comment>
<dbReference type="PANTHER" id="PTHR35810">
    <property type="entry name" value="CYTOPLASMIC PROTEIN-RELATED"/>
    <property type="match status" value="1"/>
</dbReference>
<gene>
    <name evidence="2" type="ORF">HMPREF9488_01173</name>
</gene>
<organism evidence="2 3">
    <name type="scientific">Coprobacillus cateniformis</name>
    <dbReference type="NCBI Taxonomy" id="100884"/>
    <lineage>
        <taxon>Bacteria</taxon>
        <taxon>Bacillati</taxon>
        <taxon>Bacillota</taxon>
        <taxon>Erysipelotrichia</taxon>
        <taxon>Erysipelotrichales</taxon>
        <taxon>Coprobacillaceae</taxon>
        <taxon>Coprobacillus</taxon>
    </lineage>
</organism>
<proteinExistence type="predicted"/>
<dbReference type="PROSITE" id="PS51459">
    <property type="entry name" value="FIDO"/>
    <property type="match status" value="1"/>
</dbReference>
<dbReference type="EMBL" id="ADKX01000022">
    <property type="protein sequence ID" value="EFW05528.1"/>
    <property type="molecule type" value="Genomic_DNA"/>
</dbReference>
<name>E7G8T5_9FIRM</name>
<dbReference type="Pfam" id="PF02661">
    <property type="entry name" value="Fic"/>
    <property type="match status" value="1"/>
</dbReference>
<dbReference type="PANTHER" id="PTHR35810:SF1">
    <property type="entry name" value="CYTOPLASMIC PROTEIN"/>
    <property type="match status" value="1"/>
</dbReference>
<dbReference type="STRING" id="100884.GCA_000269565_03015"/>
<reference evidence="2 3" key="1">
    <citation type="submission" date="2010-12" db="EMBL/GenBank/DDBJ databases">
        <title>The Genome Sequence of Coprobacillus sp. strain 29_1.</title>
        <authorList>
            <consortium name="The Broad Institute Genome Sequencing Platform"/>
            <person name="Earl A."/>
            <person name="Ward D."/>
            <person name="Feldgarden M."/>
            <person name="Gevers D."/>
            <person name="Daigneault M."/>
            <person name="Sibley C.D."/>
            <person name="White A."/>
            <person name="Strauss J."/>
            <person name="Allen-Vercoe E."/>
            <person name="Young S.K."/>
            <person name="Zeng Q."/>
            <person name="Gargeya S."/>
            <person name="Fitzgerald M."/>
            <person name="Haas B."/>
            <person name="Abouelleil A."/>
            <person name="Alvarado L."/>
            <person name="Arachchi H.M."/>
            <person name="Berlin A."/>
            <person name="Brown A."/>
            <person name="Chapman S.B."/>
            <person name="Chen Z."/>
            <person name="Dunbar C."/>
            <person name="Freedman E."/>
            <person name="Gearin G."/>
            <person name="Gellesch M."/>
            <person name="Goldberg J."/>
            <person name="Griggs A."/>
            <person name="Gujja S."/>
            <person name="Heilman E."/>
            <person name="Heiman D."/>
            <person name="Howarth C."/>
            <person name="Larson L."/>
            <person name="Lui A."/>
            <person name="MacDonald P.J.P."/>
            <person name="Mehta T."/>
            <person name="Montmayeur A."/>
            <person name="Murphy C."/>
            <person name="Neiman D."/>
            <person name="Pearson M."/>
            <person name="Priest M."/>
            <person name="Roberts A."/>
            <person name="Saif S."/>
            <person name="Shea T."/>
            <person name="Shenoy N."/>
            <person name="Sisk P."/>
            <person name="Stolte C."/>
            <person name="Sykes S."/>
            <person name="White J."/>
            <person name="Yandava C."/>
            <person name="Nusbaum C."/>
            <person name="Birren B."/>
        </authorList>
    </citation>
    <scope>NUCLEOTIDE SEQUENCE [LARGE SCALE GENOMIC DNA]</scope>
    <source>
        <strain evidence="2 3">29_1</strain>
    </source>
</reference>
<dbReference type="AlphaFoldDB" id="E7G8T5"/>
<dbReference type="RefSeq" id="WP_008788289.1">
    <property type="nucleotide sequence ID" value="NZ_AKCB01000002.1"/>
</dbReference>
<dbReference type="Gene3D" id="1.20.120.1870">
    <property type="entry name" value="Fic/DOC protein, Fido domain"/>
    <property type="match status" value="1"/>
</dbReference>
<evidence type="ECO:0000313" key="3">
    <source>
        <dbReference type="Proteomes" id="UP000003157"/>
    </source>
</evidence>
<evidence type="ECO:0000259" key="1">
    <source>
        <dbReference type="PROSITE" id="PS51459"/>
    </source>
</evidence>
<sequence length="326" mass="37767">MDVLEKNEVLQFKDNEFVLDVNVSPQEETVWLNRQQIAELFGRDVKTIGKHIVNVFNEGELDRNDSVANFASQSSIVDYRTGKEQVLKDRTMEYYNLDVIISVGYRVKSKRGILFRRWANKVLNNYLLKGYVLNNKHFQDIDYVTKILDDYHKVGGRLPSSHSLLEFLKAYQRGFQILDDYDHHTLISPKGEKDLYIIDYDECINLIHETMFTDKGDQFAIEKDESFRSSIATIYQSFGGEDLYPTLEDKASALLYFIVKNHSFIDGNKRIGATIFLYFLSKNRALYKMGQERINNDALATLTILVASSRPEDKDIVIELIKTILN</sequence>
<dbReference type="eggNOG" id="COG3943">
    <property type="taxonomic scope" value="Bacteria"/>
</dbReference>
<dbReference type="eggNOG" id="COG3654">
    <property type="taxonomic scope" value="Bacteria"/>
</dbReference>
<feature type="domain" description="Fido" evidence="1">
    <location>
        <begin position="199"/>
        <end position="323"/>
    </location>
</feature>
<dbReference type="GeneID" id="78230813"/>
<protein>
    <submittedName>
        <fullName evidence="2">Death-on-curing family protein</fullName>
    </submittedName>
</protein>
<dbReference type="InterPro" id="IPR036597">
    <property type="entry name" value="Fido-like_dom_sf"/>
</dbReference>
<dbReference type="OrthoDB" id="1653435at2"/>
<dbReference type="HOGENOM" id="CLU_048266_1_0_9"/>
<keyword evidence="3" id="KW-1185">Reference proteome</keyword>
<dbReference type="SUPFAM" id="SSF140931">
    <property type="entry name" value="Fic-like"/>
    <property type="match status" value="1"/>
</dbReference>